<evidence type="ECO:0000313" key="1">
    <source>
        <dbReference type="EMBL" id="MCG9973007.1"/>
    </source>
</evidence>
<protein>
    <submittedName>
        <fullName evidence="1">Uncharacterized protein</fullName>
    </submittedName>
</protein>
<dbReference type="Proteomes" id="UP001139344">
    <property type="component" value="Unassembled WGS sequence"/>
</dbReference>
<name>A0A9X2A903_9FLAO</name>
<reference evidence="1" key="1">
    <citation type="submission" date="2021-12" db="EMBL/GenBank/DDBJ databases">
        <title>Description of Gramella crocea sp. nov., a new bacterium isolated from activated sludge.</title>
        <authorList>
            <person name="Zhang X."/>
        </authorList>
    </citation>
    <scope>NUCLEOTIDE SEQUENCE</scope>
    <source>
        <strain evidence="1">YB25</strain>
    </source>
</reference>
<comment type="caution">
    <text evidence="1">The sequence shown here is derived from an EMBL/GenBank/DDBJ whole genome shotgun (WGS) entry which is preliminary data.</text>
</comment>
<proteinExistence type="predicted"/>
<dbReference type="EMBL" id="JAJSON010000026">
    <property type="protein sequence ID" value="MCG9973007.1"/>
    <property type="molecule type" value="Genomic_DNA"/>
</dbReference>
<accession>A0A9X2A903</accession>
<dbReference type="RefSeq" id="WP_240100369.1">
    <property type="nucleotide sequence ID" value="NZ_JAJSON010000026.1"/>
</dbReference>
<dbReference type="AlphaFoldDB" id="A0A9X2A903"/>
<gene>
    <name evidence="1" type="ORF">LU635_15255</name>
</gene>
<organism evidence="1 2">
    <name type="scientific">Christiangramia crocea</name>
    <dbReference type="NCBI Taxonomy" id="2904124"/>
    <lineage>
        <taxon>Bacteria</taxon>
        <taxon>Pseudomonadati</taxon>
        <taxon>Bacteroidota</taxon>
        <taxon>Flavobacteriia</taxon>
        <taxon>Flavobacteriales</taxon>
        <taxon>Flavobacteriaceae</taxon>
        <taxon>Christiangramia</taxon>
    </lineage>
</organism>
<keyword evidence="2" id="KW-1185">Reference proteome</keyword>
<evidence type="ECO:0000313" key="2">
    <source>
        <dbReference type="Proteomes" id="UP001139344"/>
    </source>
</evidence>
<sequence>MLSVSAAVCVLGFLGLSIGNNSNYANLYSDIFNSKFLLYKNEVESRYNILKNTESKEVELPPIKNYPSSFRNFEIKSDPGEWENSCFTKMINEMYDKQIHSIRLSKNQED</sequence>